<dbReference type="EMBL" id="CAJNON010000081">
    <property type="protein sequence ID" value="CAF0933611.1"/>
    <property type="molecule type" value="Genomic_DNA"/>
</dbReference>
<dbReference type="OrthoDB" id="10039443at2759"/>
<proteinExistence type="predicted"/>
<sequence length="108" mass="12752">MNEERKMNKRLEIKSKIYKNFGQKFKPDLQKQIIEEIKRVYTRIIINDVHTKITDNSKIGPDKIATNAYNDSIGSNPPDANNIMKYIIDINRYYMELVLNEVQMKSID</sequence>
<name>A0A813UMD1_9BILA</name>
<protein>
    <submittedName>
        <fullName evidence="1">Uncharacterized protein</fullName>
    </submittedName>
</protein>
<gene>
    <name evidence="1" type="ORF">IZO911_LOCUS8568</name>
    <name evidence="2" type="ORF">VCS650_LOCUS11077</name>
</gene>
<dbReference type="EMBL" id="CAJNOE010000058">
    <property type="protein sequence ID" value="CAF0831758.1"/>
    <property type="molecule type" value="Genomic_DNA"/>
</dbReference>
<reference evidence="1" key="1">
    <citation type="submission" date="2021-02" db="EMBL/GenBank/DDBJ databases">
        <authorList>
            <person name="Nowell W R."/>
        </authorList>
    </citation>
    <scope>NUCLEOTIDE SEQUENCE</scope>
</reference>
<dbReference type="AlphaFoldDB" id="A0A813UMD1"/>
<evidence type="ECO:0000313" key="3">
    <source>
        <dbReference type="Proteomes" id="UP000663860"/>
    </source>
</evidence>
<accession>A0A813UMD1</accession>
<evidence type="ECO:0000313" key="2">
    <source>
        <dbReference type="EMBL" id="CAF0933611.1"/>
    </source>
</evidence>
<comment type="caution">
    <text evidence="1">The sequence shown here is derived from an EMBL/GenBank/DDBJ whole genome shotgun (WGS) entry which is preliminary data.</text>
</comment>
<dbReference type="Proteomes" id="UP000663891">
    <property type="component" value="Unassembled WGS sequence"/>
</dbReference>
<evidence type="ECO:0000313" key="1">
    <source>
        <dbReference type="EMBL" id="CAF0831758.1"/>
    </source>
</evidence>
<dbReference type="Proteomes" id="UP000663860">
    <property type="component" value="Unassembled WGS sequence"/>
</dbReference>
<organism evidence="1 3">
    <name type="scientific">Adineta steineri</name>
    <dbReference type="NCBI Taxonomy" id="433720"/>
    <lineage>
        <taxon>Eukaryota</taxon>
        <taxon>Metazoa</taxon>
        <taxon>Spiralia</taxon>
        <taxon>Gnathifera</taxon>
        <taxon>Rotifera</taxon>
        <taxon>Eurotatoria</taxon>
        <taxon>Bdelloidea</taxon>
        <taxon>Adinetida</taxon>
        <taxon>Adinetidae</taxon>
        <taxon>Adineta</taxon>
    </lineage>
</organism>